<accession>A0AA88HZR9</accession>
<keyword evidence="5" id="KW-0378">Hydrolase</keyword>
<gene>
    <name evidence="8" type="ORF">QYM36_007402</name>
</gene>
<dbReference type="Proteomes" id="UP001187531">
    <property type="component" value="Unassembled WGS sequence"/>
</dbReference>
<dbReference type="InterPro" id="IPR043502">
    <property type="entry name" value="DNA/RNA_pol_sf"/>
</dbReference>
<evidence type="ECO:0000256" key="5">
    <source>
        <dbReference type="ARBA" id="ARBA00022801"/>
    </source>
</evidence>
<evidence type="ECO:0000256" key="4">
    <source>
        <dbReference type="ARBA" id="ARBA00022759"/>
    </source>
</evidence>
<dbReference type="PANTHER" id="PTHR37984">
    <property type="entry name" value="PROTEIN CBG26694"/>
    <property type="match status" value="1"/>
</dbReference>
<organism evidence="8 9">
    <name type="scientific">Artemia franciscana</name>
    <name type="common">Brine shrimp</name>
    <name type="synonym">Artemia sanfranciscana</name>
    <dbReference type="NCBI Taxonomy" id="6661"/>
    <lineage>
        <taxon>Eukaryota</taxon>
        <taxon>Metazoa</taxon>
        <taxon>Ecdysozoa</taxon>
        <taxon>Arthropoda</taxon>
        <taxon>Crustacea</taxon>
        <taxon>Branchiopoda</taxon>
        <taxon>Anostraca</taxon>
        <taxon>Artemiidae</taxon>
        <taxon>Artemia</taxon>
    </lineage>
</organism>
<dbReference type="AlphaFoldDB" id="A0AA88HZR9"/>
<dbReference type="PANTHER" id="PTHR37984:SF5">
    <property type="entry name" value="PROTEIN NYNRIN-LIKE"/>
    <property type="match status" value="1"/>
</dbReference>
<dbReference type="GO" id="GO:0016787">
    <property type="term" value="F:hydrolase activity"/>
    <property type="evidence" value="ECO:0007669"/>
    <property type="project" value="UniProtKB-KW"/>
</dbReference>
<keyword evidence="9" id="KW-1185">Reference proteome</keyword>
<comment type="caution">
    <text evidence="8">The sequence shown here is derived from an EMBL/GenBank/DDBJ whole genome shotgun (WGS) entry which is preliminary data.</text>
</comment>
<evidence type="ECO:0000313" key="8">
    <source>
        <dbReference type="EMBL" id="KAK2717264.1"/>
    </source>
</evidence>
<evidence type="ECO:0000256" key="6">
    <source>
        <dbReference type="ARBA" id="ARBA00022918"/>
    </source>
</evidence>
<dbReference type="GO" id="GO:0003964">
    <property type="term" value="F:RNA-directed DNA polymerase activity"/>
    <property type="evidence" value="ECO:0007669"/>
    <property type="project" value="UniProtKB-KW"/>
</dbReference>
<dbReference type="Pfam" id="PF17917">
    <property type="entry name" value="RT_RNaseH"/>
    <property type="match status" value="1"/>
</dbReference>
<sequence>MEEAHDGLDGFAVIIDDLLVFDSTLEEGNKQLVAVLERAKGNVSSSTKRNAAFVRKVKAEQKYSQLEKELYAIVFGCKYFHHFIYGRHVKITTDHRPLETILRNPLQKASARVQSMILHIQSYDPEFSYRPGTKIEVADNLSRLHLPEIDEKIHREIKLYLHQIACVLPISYTRLEEIRLHTKEDEHLIHLREAIQGR</sequence>
<evidence type="ECO:0000256" key="2">
    <source>
        <dbReference type="ARBA" id="ARBA00022695"/>
    </source>
</evidence>
<protein>
    <recommendedName>
        <fullName evidence="7">Reverse transcriptase RNase H-like domain-containing protein</fullName>
    </recommendedName>
</protein>
<evidence type="ECO:0000259" key="7">
    <source>
        <dbReference type="Pfam" id="PF17917"/>
    </source>
</evidence>
<keyword evidence="6" id="KW-0695">RNA-directed DNA polymerase</keyword>
<feature type="domain" description="Reverse transcriptase RNase H-like" evidence="7">
    <location>
        <begin position="57"/>
        <end position="123"/>
    </location>
</feature>
<keyword evidence="3" id="KW-0540">Nuclease</keyword>
<name>A0AA88HZR9_ARTSF</name>
<dbReference type="EMBL" id="JAVRJZ010000011">
    <property type="protein sequence ID" value="KAK2717264.1"/>
    <property type="molecule type" value="Genomic_DNA"/>
</dbReference>
<keyword evidence="4" id="KW-0255">Endonuclease</keyword>
<dbReference type="InterPro" id="IPR050951">
    <property type="entry name" value="Retrovirus_Pol_polyprotein"/>
</dbReference>
<evidence type="ECO:0000256" key="3">
    <source>
        <dbReference type="ARBA" id="ARBA00022722"/>
    </source>
</evidence>
<proteinExistence type="predicted"/>
<dbReference type="GO" id="GO:0004519">
    <property type="term" value="F:endonuclease activity"/>
    <property type="evidence" value="ECO:0007669"/>
    <property type="project" value="UniProtKB-KW"/>
</dbReference>
<evidence type="ECO:0000313" key="9">
    <source>
        <dbReference type="Proteomes" id="UP001187531"/>
    </source>
</evidence>
<reference evidence="8" key="1">
    <citation type="submission" date="2023-07" db="EMBL/GenBank/DDBJ databases">
        <title>Chromosome-level genome assembly of Artemia franciscana.</title>
        <authorList>
            <person name="Jo E."/>
        </authorList>
    </citation>
    <scope>NUCLEOTIDE SEQUENCE</scope>
    <source>
        <tissue evidence="8">Whole body</tissue>
    </source>
</reference>
<dbReference type="SUPFAM" id="SSF56672">
    <property type="entry name" value="DNA/RNA polymerases"/>
    <property type="match status" value="1"/>
</dbReference>
<keyword evidence="2" id="KW-0548">Nucleotidyltransferase</keyword>
<dbReference type="InterPro" id="IPR041373">
    <property type="entry name" value="RT_RNaseH"/>
</dbReference>
<evidence type="ECO:0000256" key="1">
    <source>
        <dbReference type="ARBA" id="ARBA00022679"/>
    </source>
</evidence>
<keyword evidence="1" id="KW-0808">Transferase</keyword>
<dbReference type="CDD" id="cd09274">
    <property type="entry name" value="RNase_HI_RT_Ty3"/>
    <property type="match status" value="1"/>
</dbReference>